<dbReference type="GO" id="GO:0003677">
    <property type="term" value="F:DNA binding"/>
    <property type="evidence" value="ECO:0007669"/>
    <property type="project" value="InterPro"/>
</dbReference>
<dbReference type="Pfam" id="PF01527">
    <property type="entry name" value="HTH_Tnp_1"/>
    <property type="match status" value="1"/>
</dbReference>
<dbReference type="InterPro" id="IPR009057">
    <property type="entry name" value="Homeodomain-like_sf"/>
</dbReference>
<dbReference type="Proteomes" id="UP000886058">
    <property type="component" value="Unassembled WGS sequence"/>
</dbReference>
<gene>
    <name evidence="1" type="ORF">ENL07_00770</name>
</gene>
<dbReference type="GO" id="GO:0006313">
    <property type="term" value="P:DNA transposition"/>
    <property type="evidence" value="ECO:0007669"/>
    <property type="project" value="InterPro"/>
</dbReference>
<dbReference type="EMBL" id="DRSQ01000018">
    <property type="protein sequence ID" value="HHE31193.1"/>
    <property type="molecule type" value="Genomic_DNA"/>
</dbReference>
<protein>
    <submittedName>
        <fullName evidence="1">Transposase</fullName>
    </submittedName>
</protein>
<dbReference type="Gene3D" id="1.10.10.60">
    <property type="entry name" value="Homeodomain-like"/>
    <property type="match status" value="1"/>
</dbReference>
<dbReference type="SUPFAM" id="SSF46689">
    <property type="entry name" value="Homeodomain-like"/>
    <property type="match status" value="1"/>
</dbReference>
<dbReference type="AlphaFoldDB" id="A0A7C5DCT2"/>
<sequence>MPFNKRRYEGIKEKQARRRFSKQFKTDAVELVLRSNKSVVEIARDLGIRAELLYRWKSEYQAKQASSFPGSGHLKDPEAERLRKLERELQSVLTYLTGKLGVIRSVADGRRRAP</sequence>
<reference evidence="1" key="1">
    <citation type="journal article" date="2020" name="mSystems">
        <title>Genome- and Community-Level Interaction Insights into Carbon Utilization and Element Cycling Functions of Hydrothermarchaeota in Hydrothermal Sediment.</title>
        <authorList>
            <person name="Zhou Z."/>
            <person name="Liu Y."/>
            <person name="Xu W."/>
            <person name="Pan J."/>
            <person name="Luo Z.H."/>
            <person name="Li M."/>
        </authorList>
    </citation>
    <scope>NUCLEOTIDE SEQUENCE [LARGE SCALE GENOMIC DNA]</scope>
    <source>
        <strain evidence="1">HyVt-633</strain>
    </source>
</reference>
<evidence type="ECO:0000313" key="1">
    <source>
        <dbReference type="EMBL" id="HHE31193.1"/>
    </source>
</evidence>
<accession>A0A7C5DCT2</accession>
<dbReference type="GO" id="GO:0004803">
    <property type="term" value="F:transposase activity"/>
    <property type="evidence" value="ECO:0007669"/>
    <property type="project" value="InterPro"/>
</dbReference>
<dbReference type="InterPro" id="IPR002514">
    <property type="entry name" value="Transposase_8"/>
</dbReference>
<name>A0A7C5DCT2_9CHLB</name>
<proteinExistence type="predicted"/>
<comment type="caution">
    <text evidence="1">The sequence shown here is derived from an EMBL/GenBank/DDBJ whole genome shotgun (WGS) entry which is preliminary data.</text>
</comment>
<organism evidence="1">
    <name type="scientific">Chlorobaculum parvum</name>
    <dbReference type="NCBI Taxonomy" id="274539"/>
    <lineage>
        <taxon>Bacteria</taxon>
        <taxon>Pseudomonadati</taxon>
        <taxon>Chlorobiota</taxon>
        <taxon>Chlorobiia</taxon>
        <taxon>Chlorobiales</taxon>
        <taxon>Chlorobiaceae</taxon>
        <taxon>Chlorobaculum</taxon>
    </lineage>
</organism>